<evidence type="ECO:0000259" key="10">
    <source>
        <dbReference type="PROSITE" id="PS50835"/>
    </source>
</evidence>
<dbReference type="InterPro" id="IPR052051">
    <property type="entry name" value="TCR_complex_component"/>
</dbReference>
<evidence type="ECO:0000313" key="11">
    <source>
        <dbReference type="EMBL" id="CAK6973018.1"/>
    </source>
</evidence>
<protein>
    <submittedName>
        <fullName evidence="11">Uncharacterized protein LOC128383407</fullName>
    </submittedName>
</protein>
<evidence type="ECO:0000256" key="3">
    <source>
        <dbReference type="ARBA" id="ARBA00022729"/>
    </source>
</evidence>
<comment type="caution">
    <text evidence="11">The sequence shown here is derived from an EMBL/GenBank/DDBJ whole genome shotgun (WGS) entry which is preliminary data.</text>
</comment>
<keyword evidence="2" id="KW-1003">Cell membrane</keyword>
<dbReference type="SUPFAM" id="SSF48726">
    <property type="entry name" value="Immunoglobulin"/>
    <property type="match status" value="2"/>
</dbReference>
<keyword evidence="4" id="KW-0391">Immunity</keyword>
<keyword evidence="8" id="KW-0812">Transmembrane</keyword>
<dbReference type="InterPro" id="IPR036179">
    <property type="entry name" value="Ig-like_dom_sf"/>
</dbReference>
<organism evidence="11 12">
    <name type="scientific">Scomber scombrus</name>
    <name type="common">Atlantic mackerel</name>
    <name type="synonym">Scomber vernalis</name>
    <dbReference type="NCBI Taxonomy" id="13677"/>
    <lineage>
        <taxon>Eukaryota</taxon>
        <taxon>Metazoa</taxon>
        <taxon>Chordata</taxon>
        <taxon>Craniata</taxon>
        <taxon>Vertebrata</taxon>
        <taxon>Euteleostomi</taxon>
        <taxon>Actinopterygii</taxon>
        <taxon>Neopterygii</taxon>
        <taxon>Teleostei</taxon>
        <taxon>Neoteleostei</taxon>
        <taxon>Acanthomorphata</taxon>
        <taxon>Pelagiaria</taxon>
        <taxon>Scombriformes</taxon>
        <taxon>Scombridae</taxon>
        <taxon>Scomber</taxon>
    </lineage>
</organism>
<dbReference type="PROSITE" id="PS50835">
    <property type="entry name" value="IG_LIKE"/>
    <property type="match status" value="2"/>
</dbReference>
<keyword evidence="7" id="KW-0325">Glycoprotein</keyword>
<keyword evidence="3 9" id="KW-0732">Signal</keyword>
<feature type="domain" description="Ig-like" evidence="10">
    <location>
        <begin position="137"/>
        <end position="224"/>
    </location>
</feature>
<keyword evidence="6" id="KW-1015">Disulfide bond</keyword>
<evidence type="ECO:0000256" key="1">
    <source>
        <dbReference type="ARBA" id="ARBA00004236"/>
    </source>
</evidence>
<dbReference type="CDD" id="cd00099">
    <property type="entry name" value="IgV"/>
    <property type="match status" value="1"/>
</dbReference>
<keyword evidence="8" id="KW-1133">Transmembrane helix</keyword>
<evidence type="ECO:0000256" key="2">
    <source>
        <dbReference type="ARBA" id="ARBA00022475"/>
    </source>
</evidence>
<evidence type="ECO:0000256" key="7">
    <source>
        <dbReference type="ARBA" id="ARBA00023180"/>
    </source>
</evidence>
<dbReference type="InterPro" id="IPR007110">
    <property type="entry name" value="Ig-like_dom"/>
</dbReference>
<dbReference type="GO" id="GO:0002376">
    <property type="term" value="P:immune system process"/>
    <property type="evidence" value="ECO:0007669"/>
    <property type="project" value="UniProtKB-KW"/>
</dbReference>
<feature type="chain" id="PRO_5043942808" evidence="9">
    <location>
        <begin position="20"/>
        <end position="281"/>
    </location>
</feature>
<evidence type="ECO:0000313" key="12">
    <source>
        <dbReference type="Proteomes" id="UP001314229"/>
    </source>
</evidence>
<dbReference type="EMBL" id="CAWUFR010000220">
    <property type="protein sequence ID" value="CAK6973018.1"/>
    <property type="molecule type" value="Genomic_DNA"/>
</dbReference>
<name>A0AAV1PNB6_SCOSC</name>
<accession>A0AAV1PNB6</accession>
<dbReference type="InterPro" id="IPR013106">
    <property type="entry name" value="Ig_V-set"/>
</dbReference>
<proteinExistence type="predicted"/>
<dbReference type="PANTHER" id="PTHR19433">
    <property type="entry name" value="T-CELL RECEPTOR ALPHA CHAIN V REGION-RELATED"/>
    <property type="match status" value="1"/>
</dbReference>
<keyword evidence="12" id="KW-1185">Reference proteome</keyword>
<evidence type="ECO:0000256" key="6">
    <source>
        <dbReference type="ARBA" id="ARBA00023157"/>
    </source>
</evidence>
<dbReference type="AlphaFoldDB" id="A0AAV1PNB6"/>
<reference evidence="11 12" key="1">
    <citation type="submission" date="2024-01" db="EMBL/GenBank/DDBJ databases">
        <authorList>
            <person name="Alioto T."/>
            <person name="Alioto T."/>
            <person name="Gomez Garrido J."/>
        </authorList>
    </citation>
    <scope>NUCLEOTIDE SEQUENCE [LARGE SCALE GENOMIC DNA]</scope>
</reference>
<evidence type="ECO:0000256" key="5">
    <source>
        <dbReference type="ARBA" id="ARBA00023136"/>
    </source>
</evidence>
<dbReference type="Pfam" id="PF07686">
    <property type="entry name" value="V-set"/>
    <property type="match status" value="2"/>
</dbReference>
<comment type="subcellular location">
    <subcellularLocation>
        <location evidence="1">Cell membrane</location>
    </subcellularLocation>
</comment>
<dbReference type="SMART" id="SM00406">
    <property type="entry name" value="IGv"/>
    <property type="match status" value="2"/>
</dbReference>
<feature type="signal peptide" evidence="9">
    <location>
        <begin position="1"/>
        <end position="19"/>
    </location>
</feature>
<keyword evidence="5 8" id="KW-0472">Membrane</keyword>
<dbReference type="GO" id="GO:0009617">
    <property type="term" value="P:response to bacterium"/>
    <property type="evidence" value="ECO:0007669"/>
    <property type="project" value="TreeGrafter"/>
</dbReference>
<dbReference type="InterPro" id="IPR013783">
    <property type="entry name" value="Ig-like_fold"/>
</dbReference>
<dbReference type="SMART" id="SM00409">
    <property type="entry name" value="IG"/>
    <property type="match status" value="2"/>
</dbReference>
<evidence type="ECO:0000256" key="4">
    <source>
        <dbReference type="ARBA" id="ARBA00022859"/>
    </source>
</evidence>
<evidence type="ECO:0000256" key="8">
    <source>
        <dbReference type="SAM" id="Phobius"/>
    </source>
</evidence>
<dbReference type="InterPro" id="IPR003599">
    <property type="entry name" value="Ig_sub"/>
</dbReference>
<dbReference type="GO" id="GO:0005886">
    <property type="term" value="C:plasma membrane"/>
    <property type="evidence" value="ECO:0007669"/>
    <property type="project" value="UniProtKB-SubCell"/>
</dbReference>
<feature type="domain" description="Ig-like" evidence="10">
    <location>
        <begin position="3"/>
        <end position="135"/>
    </location>
</feature>
<feature type="transmembrane region" description="Helical" evidence="8">
    <location>
        <begin position="253"/>
        <end position="277"/>
    </location>
</feature>
<gene>
    <name evidence="11" type="ORF">FSCOSCO3_A018488</name>
</gene>
<dbReference type="Proteomes" id="UP001314229">
    <property type="component" value="Unassembled WGS sequence"/>
</dbReference>
<dbReference type="Gene3D" id="2.60.40.10">
    <property type="entry name" value="Immunoglobulins"/>
    <property type="match status" value="2"/>
</dbReference>
<dbReference type="PANTHER" id="PTHR19433:SF127">
    <property type="entry name" value="NITR9"/>
    <property type="match status" value="1"/>
</dbReference>
<evidence type="ECO:0000256" key="9">
    <source>
        <dbReference type="SAM" id="SignalP"/>
    </source>
</evidence>
<sequence>MLPYMILCGLFYLSAVTESSVLTQDTGVISATVWDNVTLHCFYDSQVAMHFSWYRQTLGEGPQGLFTIYKYDKSPNVSHWSEKNPRFSVDMKEGTNHLHISNVQLSDSASYFCGISHSHKIEFGEGVFLSVKEVNHKEIIQEPSSETIRPGGSVMFNCTVQTVTCGGERRVYWFRHGSRQGIVQTHVDQSKHIPMAQSPSQSCAYHFQKMNLSSSDAGTYYCAVASCGEILFGSGSKLLIKDDAEDPMAQIQIFVWLSITRFGILLLFLAICLLVYISKRW</sequence>